<comment type="similarity">
    <text evidence="1">Belongs to the ComF/GntX family.</text>
</comment>
<dbReference type="InterPro" id="IPR000836">
    <property type="entry name" value="PRTase_dom"/>
</dbReference>
<evidence type="ECO:0000313" key="4">
    <source>
        <dbReference type="Proteomes" id="UP000824005"/>
    </source>
</evidence>
<evidence type="ECO:0000259" key="2">
    <source>
        <dbReference type="Pfam" id="PF00156"/>
    </source>
</evidence>
<dbReference type="Pfam" id="PF00156">
    <property type="entry name" value="Pribosyltran"/>
    <property type="match status" value="1"/>
</dbReference>
<accession>A0A9D2C850</accession>
<dbReference type="CDD" id="cd06223">
    <property type="entry name" value="PRTases_typeI"/>
    <property type="match status" value="1"/>
</dbReference>
<evidence type="ECO:0000256" key="1">
    <source>
        <dbReference type="ARBA" id="ARBA00008007"/>
    </source>
</evidence>
<dbReference type="EMBL" id="DXDC01000160">
    <property type="protein sequence ID" value="HIY65731.1"/>
    <property type="molecule type" value="Genomic_DNA"/>
</dbReference>
<comment type="caution">
    <text evidence="3">The sequence shown here is derived from an EMBL/GenBank/DDBJ whole genome shotgun (WGS) entry which is preliminary data.</text>
</comment>
<dbReference type="PANTHER" id="PTHR47505">
    <property type="entry name" value="DNA UTILIZATION PROTEIN YHGH"/>
    <property type="match status" value="1"/>
</dbReference>
<dbReference type="PANTHER" id="PTHR47505:SF1">
    <property type="entry name" value="DNA UTILIZATION PROTEIN YHGH"/>
    <property type="match status" value="1"/>
</dbReference>
<sequence length="205" mass="22056">MHPWIAEALDVLWPVQCAACSTPATSLCDNCLSGWEPRTLDVRGIPLTVLGDYEGGLRDTVLACKEHGDSSVVGKIAARLAPVCPDATAAVIVPPSASGLRKRGFHAVDWLARGIARKRGMRTLRLRFDTAPRKEQKTRNLERRVTADRSMRLRSRLAGERVVIIDDVVTTGTTALAAVRAVRDAGGTVAGFLAIAHTPRRTGLG</sequence>
<evidence type="ECO:0000313" key="3">
    <source>
        <dbReference type="EMBL" id="HIY65731.1"/>
    </source>
</evidence>
<reference evidence="3" key="2">
    <citation type="submission" date="2021-04" db="EMBL/GenBank/DDBJ databases">
        <authorList>
            <person name="Gilroy R."/>
        </authorList>
    </citation>
    <scope>NUCLEOTIDE SEQUENCE</scope>
    <source>
        <strain evidence="3">ChiGjej1B1-98</strain>
    </source>
</reference>
<dbReference type="AlphaFoldDB" id="A0A9D2C850"/>
<name>A0A9D2C850_9MICO</name>
<dbReference type="Gene3D" id="3.40.50.2020">
    <property type="match status" value="1"/>
</dbReference>
<feature type="domain" description="Phosphoribosyltransferase" evidence="2">
    <location>
        <begin position="101"/>
        <end position="201"/>
    </location>
</feature>
<dbReference type="InterPro" id="IPR029057">
    <property type="entry name" value="PRTase-like"/>
</dbReference>
<dbReference type="SUPFAM" id="SSF53271">
    <property type="entry name" value="PRTase-like"/>
    <property type="match status" value="1"/>
</dbReference>
<dbReference type="InterPro" id="IPR051910">
    <property type="entry name" value="ComF/GntX_DNA_util-trans"/>
</dbReference>
<dbReference type="Proteomes" id="UP000824005">
    <property type="component" value="Unassembled WGS sequence"/>
</dbReference>
<organism evidence="3 4">
    <name type="scientific">Candidatus Agrococcus pullicola</name>
    <dbReference type="NCBI Taxonomy" id="2838429"/>
    <lineage>
        <taxon>Bacteria</taxon>
        <taxon>Bacillati</taxon>
        <taxon>Actinomycetota</taxon>
        <taxon>Actinomycetes</taxon>
        <taxon>Micrococcales</taxon>
        <taxon>Microbacteriaceae</taxon>
        <taxon>Agrococcus</taxon>
    </lineage>
</organism>
<proteinExistence type="inferred from homology"/>
<gene>
    <name evidence="3" type="ORF">H9830_05580</name>
</gene>
<protein>
    <recommendedName>
        <fullName evidence="2">Phosphoribosyltransferase domain-containing protein</fullName>
    </recommendedName>
</protein>
<reference evidence="3" key="1">
    <citation type="journal article" date="2021" name="PeerJ">
        <title>Extensive microbial diversity within the chicken gut microbiome revealed by metagenomics and culture.</title>
        <authorList>
            <person name="Gilroy R."/>
            <person name="Ravi A."/>
            <person name="Getino M."/>
            <person name="Pursley I."/>
            <person name="Horton D.L."/>
            <person name="Alikhan N.F."/>
            <person name="Baker D."/>
            <person name="Gharbi K."/>
            <person name="Hall N."/>
            <person name="Watson M."/>
            <person name="Adriaenssens E.M."/>
            <person name="Foster-Nyarko E."/>
            <person name="Jarju S."/>
            <person name="Secka A."/>
            <person name="Antonio M."/>
            <person name="Oren A."/>
            <person name="Chaudhuri R.R."/>
            <person name="La Ragione R."/>
            <person name="Hildebrand F."/>
            <person name="Pallen M.J."/>
        </authorList>
    </citation>
    <scope>NUCLEOTIDE SEQUENCE</scope>
    <source>
        <strain evidence="3">ChiGjej1B1-98</strain>
    </source>
</reference>